<keyword evidence="5 6" id="KW-0472">Membrane</keyword>
<dbReference type="GO" id="GO:0016020">
    <property type="term" value="C:membrane"/>
    <property type="evidence" value="ECO:0007669"/>
    <property type="project" value="UniProtKB-SubCell"/>
</dbReference>
<feature type="transmembrane region" description="Helical" evidence="6">
    <location>
        <begin position="85"/>
        <end position="107"/>
    </location>
</feature>
<feature type="transmembrane region" description="Helical" evidence="6">
    <location>
        <begin position="336"/>
        <end position="360"/>
    </location>
</feature>
<evidence type="ECO:0000256" key="2">
    <source>
        <dbReference type="ARBA" id="ARBA00008412"/>
    </source>
</evidence>
<dbReference type="PROSITE" id="PS50850">
    <property type="entry name" value="MFS"/>
    <property type="match status" value="1"/>
</dbReference>
<evidence type="ECO:0000256" key="4">
    <source>
        <dbReference type="ARBA" id="ARBA00022989"/>
    </source>
</evidence>
<dbReference type="PANTHER" id="PTHR23538">
    <property type="entry name" value="44.5 KD BACTERIOCHLOROPHYLL SYNTHASE SUBUNIT"/>
    <property type="match status" value="1"/>
</dbReference>
<keyword evidence="9" id="KW-1185">Reference proteome</keyword>
<dbReference type="Proteomes" id="UP000410984">
    <property type="component" value="Unassembled WGS sequence"/>
</dbReference>
<feature type="transmembrane region" description="Helical" evidence="6">
    <location>
        <begin position="406"/>
        <end position="427"/>
    </location>
</feature>
<feature type="transmembrane region" description="Helical" evidence="6">
    <location>
        <begin position="276"/>
        <end position="297"/>
    </location>
</feature>
<feature type="transmembrane region" description="Helical" evidence="6">
    <location>
        <begin position="151"/>
        <end position="171"/>
    </location>
</feature>
<feature type="domain" description="Major facilitator superfamily (MFS) profile" evidence="7">
    <location>
        <begin position="16"/>
        <end position="434"/>
    </location>
</feature>
<feature type="transmembrane region" description="Helical" evidence="6">
    <location>
        <begin position="183"/>
        <end position="205"/>
    </location>
</feature>
<dbReference type="SUPFAM" id="SSF103473">
    <property type="entry name" value="MFS general substrate transporter"/>
    <property type="match status" value="1"/>
</dbReference>
<feature type="transmembrane region" description="Helical" evidence="6">
    <location>
        <begin position="43"/>
        <end position="65"/>
    </location>
</feature>
<proteinExistence type="inferred from homology"/>
<dbReference type="AlphaFoldDB" id="A0A509EKZ9"/>
<comment type="subcellular location">
    <subcellularLocation>
        <location evidence="1">Membrane</location>
        <topology evidence="1">Multi-pass membrane protein</topology>
    </subcellularLocation>
</comment>
<feature type="transmembrane region" description="Helical" evidence="6">
    <location>
        <begin position="238"/>
        <end position="256"/>
    </location>
</feature>
<evidence type="ECO:0000256" key="6">
    <source>
        <dbReference type="SAM" id="Phobius"/>
    </source>
</evidence>
<dbReference type="CDD" id="cd06176">
    <property type="entry name" value="MFS_BCD_PucC-like"/>
    <property type="match status" value="1"/>
</dbReference>
<gene>
    <name evidence="8" type="ORF">MET9862_04797</name>
</gene>
<dbReference type="GO" id="GO:0022857">
    <property type="term" value="F:transmembrane transporter activity"/>
    <property type="evidence" value="ECO:0007669"/>
    <property type="project" value="InterPro"/>
</dbReference>
<protein>
    <recommendedName>
        <fullName evidence="7">Major facilitator superfamily (MFS) profile domain-containing protein</fullName>
    </recommendedName>
</protein>
<dbReference type="RefSeq" id="WP_142585396.1">
    <property type="nucleotide sequence ID" value="NZ_CABFPH010000106.1"/>
</dbReference>
<evidence type="ECO:0000313" key="9">
    <source>
        <dbReference type="Proteomes" id="UP000410984"/>
    </source>
</evidence>
<dbReference type="Pfam" id="PF03209">
    <property type="entry name" value="PUCC"/>
    <property type="match status" value="1"/>
</dbReference>
<dbReference type="EMBL" id="CABFPH010000106">
    <property type="protein sequence ID" value="VUD74169.1"/>
    <property type="molecule type" value="Genomic_DNA"/>
</dbReference>
<evidence type="ECO:0000259" key="7">
    <source>
        <dbReference type="PROSITE" id="PS50850"/>
    </source>
</evidence>
<dbReference type="InterPro" id="IPR026036">
    <property type="entry name" value="PucC"/>
</dbReference>
<evidence type="ECO:0000256" key="5">
    <source>
        <dbReference type="ARBA" id="ARBA00023136"/>
    </source>
</evidence>
<organism evidence="8 9">
    <name type="scientific">Methylobacterium symbioticum</name>
    <dbReference type="NCBI Taxonomy" id="2584084"/>
    <lineage>
        <taxon>Bacteria</taxon>
        <taxon>Pseudomonadati</taxon>
        <taxon>Pseudomonadota</taxon>
        <taxon>Alphaproteobacteria</taxon>
        <taxon>Hyphomicrobiales</taxon>
        <taxon>Methylobacteriaceae</taxon>
        <taxon>Methylobacterium</taxon>
    </lineage>
</organism>
<dbReference type="PIRSF" id="PIRSF016565">
    <property type="entry name" value="PucC"/>
    <property type="match status" value="1"/>
</dbReference>
<evidence type="ECO:0000313" key="8">
    <source>
        <dbReference type="EMBL" id="VUD74169.1"/>
    </source>
</evidence>
<feature type="transmembrane region" description="Helical" evidence="6">
    <location>
        <begin position="372"/>
        <end position="394"/>
    </location>
</feature>
<name>A0A509EKZ9_9HYPH</name>
<reference evidence="8 9" key="1">
    <citation type="submission" date="2019-06" db="EMBL/GenBank/DDBJ databases">
        <authorList>
            <person name="Rodrigo-Torres L."/>
            <person name="Arahal R. D."/>
            <person name="Lucena T."/>
        </authorList>
    </citation>
    <scope>NUCLEOTIDE SEQUENCE [LARGE SCALE GENOMIC DNA]</scope>
    <source>
        <strain evidence="8 9">SB0023/3</strain>
    </source>
</reference>
<keyword evidence="3 6" id="KW-0812">Transmembrane</keyword>
<evidence type="ECO:0000256" key="3">
    <source>
        <dbReference type="ARBA" id="ARBA00022692"/>
    </source>
</evidence>
<dbReference type="PANTHER" id="PTHR23538:SF1">
    <property type="entry name" value="44.5 KD BACTERIOCHLOROPHYLL SYNTHASE SUBUNIT"/>
    <property type="match status" value="1"/>
</dbReference>
<evidence type="ECO:0000256" key="1">
    <source>
        <dbReference type="ARBA" id="ARBA00004141"/>
    </source>
</evidence>
<comment type="similarity">
    <text evidence="2">Belongs to the PucC family.</text>
</comment>
<dbReference type="InterPro" id="IPR020846">
    <property type="entry name" value="MFS_dom"/>
</dbReference>
<feature type="transmembrane region" description="Helical" evidence="6">
    <location>
        <begin position="304"/>
        <end position="324"/>
    </location>
</feature>
<dbReference type="InterPro" id="IPR004896">
    <property type="entry name" value="PucC-rel"/>
</dbReference>
<feature type="transmembrane region" description="Helical" evidence="6">
    <location>
        <begin position="113"/>
        <end position="139"/>
    </location>
</feature>
<sequence length="464" mass="45943">MAGIPSSGFSSSGFSWIQIARLGLVQTALGAVVVLITSTLNRVMVVELALPALVPGALLGLHYAVQTLRPRWGYGSDRHGRRTPWILGGMAALCLGGFGAACATALAETRLAAGMGLAVLAFLLVGMGAGAAGTNLLVLLAGGVAEARRGAAATIVWVMMIAGFAVTAPLAGHFLDPFSGARLMAVSGIVSLVAFAVAALAVAGIEGRTSAPTEAGAQKAPFAAVLRKVLAEPAARRFTVFIFVSMLAYSAQELILEPYAGLAFAMTPGATTTLAGLQHGGVLAGMLAVAAVTAGIGGPVLGSLRLWTVAGCLGSAVALLAIAMGATLGPDFPMRAAVFALGVSNGVYAVAAIGSMMGLAGDGGAAERGTRMGVWGAAQGVAFGAGGFLGTLAVDLARLAAAEPAQAYAAVFTAEAGLFVVAALIALRLAPPAAGGDALARTARFSLAFPAEAEAGSAHGHAAR</sequence>
<keyword evidence="4 6" id="KW-1133">Transmembrane helix</keyword>
<dbReference type="InterPro" id="IPR036259">
    <property type="entry name" value="MFS_trans_sf"/>
</dbReference>
<dbReference type="Gene3D" id="1.20.1250.20">
    <property type="entry name" value="MFS general substrate transporter like domains"/>
    <property type="match status" value="2"/>
</dbReference>
<dbReference type="OrthoDB" id="5800821at2"/>
<accession>A0A509EKZ9</accession>